<feature type="region of interest" description="Disordered" evidence="12">
    <location>
        <begin position="222"/>
        <end position="261"/>
    </location>
</feature>
<gene>
    <name evidence="11" type="primary">thiM</name>
    <name evidence="13" type="ORF">C0Z10_12775</name>
</gene>
<feature type="binding site" evidence="11">
    <location>
        <position position="204"/>
    </location>
    <ligand>
        <name>substrate</name>
    </ligand>
</feature>
<dbReference type="Gene3D" id="3.40.1190.20">
    <property type="match status" value="1"/>
</dbReference>
<keyword evidence="4 11" id="KW-0808">Transferase</keyword>
<dbReference type="InterPro" id="IPR029056">
    <property type="entry name" value="Ribokinase-like"/>
</dbReference>
<keyword evidence="7 11" id="KW-0418">Kinase</keyword>
<dbReference type="SUPFAM" id="SSF53613">
    <property type="entry name" value="Ribokinase-like"/>
    <property type="match status" value="1"/>
</dbReference>
<sequence length="319" mass="32053">MSWGLHPDLAEDRDLAEVADVIARTRRRPPLVHCISAAVSMDLVANGLLAAGARPVMTETLQEAPAVTGIADILLVNFGTLSTDAMDGIPATVEAARRAGHLWVLDPTAIGAAPIRTRMARELLAGRPAVVRGNASEILALTGGGGGRGADSEDPVEDARGAAETVAGQTGGAVAVSGRVDLVVGAGEPRRVARGDPMMARVTGTGCLLGGLVAACLVASTPASTSDSTPGSPAIAASSGPGTDLAAESAPTTVPSASVPDPTRAATAALAATVWMNLAGELAGWRAARPGSFRMALLDALDEVGEAAERLDADRGLEI</sequence>
<dbReference type="GO" id="GO:0005524">
    <property type="term" value="F:ATP binding"/>
    <property type="evidence" value="ECO:0007669"/>
    <property type="project" value="UniProtKB-UniRule"/>
</dbReference>
<dbReference type="HAMAP" id="MF_00228">
    <property type="entry name" value="Thz_kinase"/>
    <property type="match status" value="1"/>
</dbReference>
<comment type="catalytic activity">
    <reaction evidence="1 11">
        <text>5-(2-hydroxyethyl)-4-methylthiazole + ATP = 4-methyl-5-(2-phosphooxyethyl)-thiazole + ADP + H(+)</text>
        <dbReference type="Rhea" id="RHEA:24212"/>
        <dbReference type="ChEBI" id="CHEBI:15378"/>
        <dbReference type="ChEBI" id="CHEBI:17957"/>
        <dbReference type="ChEBI" id="CHEBI:30616"/>
        <dbReference type="ChEBI" id="CHEBI:58296"/>
        <dbReference type="ChEBI" id="CHEBI:456216"/>
        <dbReference type="EC" id="2.7.1.50"/>
    </reaction>
</comment>
<comment type="cofactor">
    <cofactor evidence="2 11">
        <name>Mg(2+)</name>
        <dbReference type="ChEBI" id="CHEBI:18420"/>
    </cofactor>
</comment>
<protein>
    <recommendedName>
        <fullName evidence="11">Hydroxyethylthiazole kinase</fullName>
        <ecNumber evidence="11">2.7.1.50</ecNumber>
    </recommendedName>
    <alternativeName>
        <fullName evidence="11">4-methyl-5-beta-hydroxyethylthiazole kinase</fullName>
        <shortName evidence="11">TH kinase</shortName>
        <shortName evidence="11">Thz kinase</shortName>
    </alternativeName>
</protein>
<dbReference type="GO" id="GO:0009229">
    <property type="term" value="P:thiamine diphosphate biosynthetic process"/>
    <property type="evidence" value="ECO:0007669"/>
    <property type="project" value="UniProtKB-UniRule"/>
</dbReference>
<evidence type="ECO:0000256" key="4">
    <source>
        <dbReference type="ARBA" id="ARBA00022679"/>
    </source>
</evidence>
<evidence type="ECO:0000256" key="2">
    <source>
        <dbReference type="ARBA" id="ARBA00001946"/>
    </source>
</evidence>
<evidence type="ECO:0000256" key="11">
    <source>
        <dbReference type="HAMAP-Rule" id="MF_00228"/>
    </source>
</evidence>
<feature type="compositionally biased region" description="Low complexity" evidence="12">
    <location>
        <begin position="222"/>
        <end position="234"/>
    </location>
</feature>
<keyword evidence="10 11" id="KW-0784">Thiamine biosynthesis</keyword>
<name>A0A3Q9UL59_9ACTN</name>
<evidence type="ECO:0000256" key="10">
    <source>
        <dbReference type="ARBA" id="ARBA00022977"/>
    </source>
</evidence>
<feature type="binding site" evidence="11">
    <location>
        <position position="132"/>
    </location>
    <ligand>
        <name>ATP</name>
        <dbReference type="ChEBI" id="CHEBI:30616"/>
    </ligand>
</feature>
<dbReference type="EMBL" id="CP025570">
    <property type="protein sequence ID" value="AZZ40465.1"/>
    <property type="molecule type" value="Genomic_DNA"/>
</dbReference>
<accession>A0A3Q9UL59</accession>
<evidence type="ECO:0000313" key="13">
    <source>
        <dbReference type="EMBL" id="AZZ40465.1"/>
    </source>
</evidence>
<feature type="binding site" evidence="11">
    <location>
        <position position="177"/>
    </location>
    <ligand>
        <name>ATP</name>
        <dbReference type="ChEBI" id="CHEBI:30616"/>
    </ligand>
</feature>
<reference evidence="14" key="1">
    <citation type="submission" date="2017-12" db="EMBL/GenBank/DDBJ databases">
        <title>Whole genome sequencing of Acidipropionibacterium jensenii strains JS279 and JS280.</title>
        <authorList>
            <person name="Deptula P."/>
            <person name="Laine P."/>
            <person name="Smolander O.-P."/>
            <person name="Paulin L."/>
            <person name="Auvinen P."/>
            <person name="Varmanen P."/>
        </authorList>
    </citation>
    <scope>NUCLEOTIDE SEQUENCE [LARGE SCALE GENOMIC DNA]</scope>
    <source>
        <strain evidence="14">JS280</strain>
    </source>
</reference>
<dbReference type="AlphaFoldDB" id="A0A3Q9UL59"/>
<dbReference type="Proteomes" id="UP000285875">
    <property type="component" value="Chromosome"/>
</dbReference>
<evidence type="ECO:0000256" key="3">
    <source>
        <dbReference type="ARBA" id="ARBA00004868"/>
    </source>
</evidence>
<evidence type="ECO:0000256" key="6">
    <source>
        <dbReference type="ARBA" id="ARBA00022741"/>
    </source>
</evidence>
<evidence type="ECO:0000256" key="7">
    <source>
        <dbReference type="ARBA" id="ARBA00022777"/>
    </source>
</evidence>
<dbReference type="RefSeq" id="WP_097799623.1">
    <property type="nucleotide sequence ID" value="NZ_CP025570.1"/>
</dbReference>
<comment type="function">
    <text evidence="11">Catalyzes the phosphorylation of the hydroxyl group of 4-methyl-5-beta-hydroxyethylthiazole (THZ).</text>
</comment>
<evidence type="ECO:0000313" key="14">
    <source>
        <dbReference type="Proteomes" id="UP000285875"/>
    </source>
</evidence>
<evidence type="ECO:0000256" key="5">
    <source>
        <dbReference type="ARBA" id="ARBA00022723"/>
    </source>
</evidence>
<evidence type="ECO:0000256" key="1">
    <source>
        <dbReference type="ARBA" id="ARBA00001771"/>
    </source>
</evidence>
<keyword evidence="9 11" id="KW-0460">Magnesium</keyword>
<dbReference type="Pfam" id="PF02110">
    <property type="entry name" value="HK"/>
    <property type="match status" value="1"/>
</dbReference>
<dbReference type="GO" id="GO:0000287">
    <property type="term" value="F:magnesium ion binding"/>
    <property type="evidence" value="ECO:0007669"/>
    <property type="project" value="UniProtKB-UniRule"/>
</dbReference>
<evidence type="ECO:0000256" key="12">
    <source>
        <dbReference type="SAM" id="MobiDB-lite"/>
    </source>
</evidence>
<keyword evidence="6 11" id="KW-0547">Nucleotide-binding</keyword>
<feature type="binding site" evidence="11">
    <location>
        <position position="57"/>
    </location>
    <ligand>
        <name>substrate</name>
    </ligand>
</feature>
<dbReference type="UniPathway" id="UPA00060">
    <property type="reaction ID" value="UER00139"/>
</dbReference>
<dbReference type="EC" id="2.7.1.50" evidence="11"/>
<evidence type="ECO:0000256" key="9">
    <source>
        <dbReference type="ARBA" id="ARBA00022842"/>
    </source>
</evidence>
<comment type="similarity">
    <text evidence="11">Belongs to the Thz kinase family.</text>
</comment>
<dbReference type="CDD" id="cd01170">
    <property type="entry name" value="THZ_kinase"/>
    <property type="match status" value="1"/>
</dbReference>
<keyword evidence="8 11" id="KW-0067">ATP-binding</keyword>
<evidence type="ECO:0000256" key="8">
    <source>
        <dbReference type="ARBA" id="ARBA00022840"/>
    </source>
</evidence>
<dbReference type="PRINTS" id="PR01099">
    <property type="entry name" value="HYETHTZKNASE"/>
</dbReference>
<dbReference type="GO" id="GO:0004417">
    <property type="term" value="F:hydroxyethylthiazole kinase activity"/>
    <property type="evidence" value="ECO:0007669"/>
    <property type="project" value="UniProtKB-UniRule"/>
</dbReference>
<dbReference type="GO" id="GO:0009228">
    <property type="term" value="P:thiamine biosynthetic process"/>
    <property type="evidence" value="ECO:0007669"/>
    <property type="project" value="UniProtKB-KW"/>
</dbReference>
<dbReference type="InterPro" id="IPR000417">
    <property type="entry name" value="Hyethyz_kinase"/>
</dbReference>
<dbReference type="KEGG" id="aji:C0Z10_12775"/>
<comment type="pathway">
    <text evidence="3 11">Cofactor biosynthesis; thiamine diphosphate biosynthesis; 4-methyl-5-(2-phosphoethyl)-thiazole from 5-(2-hydroxyethyl)-4-methylthiazole: step 1/1.</text>
</comment>
<keyword evidence="5 11" id="KW-0479">Metal-binding</keyword>
<organism evidence="13 14">
    <name type="scientific">Acidipropionibacterium jensenii</name>
    <dbReference type="NCBI Taxonomy" id="1749"/>
    <lineage>
        <taxon>Bacteria</taxon>
        <taxon>Bacillati</taxon>
        <taxon>Actinomycetota</taxon>
        <taxon>Actinomycetes</taxon>
        <taxon>Propionibacteriales</taxon>
        <taxon>Propionibacteriaceae</taxon>
        <taxon>Acidipropionibacterium</taxon>
    </lineage>
</organism>
<proteinExistence type="inferred from homology"/>